<protein>
    <submittedName>
        <fullName evidence="1">Uncharacterized protein</fullName>
    </submittedName>
</protein>
<reference evidence="1 2" key="1">
    <citation type="submission" date="2009-09" db="EMBL/GenBank/DDBJ databases">
        <authorList>
            <person name="Weinstock G."/>
            <person name="Sodergren E."/>
            <person name="Clifton S."/>
            <person name="Fulton L."/>
            <person name="Fulton B."/>
            <person name="Courtney L."/>
            <person name="Fronick C."/>
            <person name="Harrison M."/>
            <person name="Strong C."/>
            <person name="Farmer C."/>
            <person name="Delahaunty K."/>
            <person name="Markovic C."/>
            <person name="Hall O."/>
            <person name="Minx P."/>
            <person name="Tomlinson C."/>
            <person name="Mitreva M."/>
            <person name="Nelson J."/>
            <person name="Hou S."/>
            <person name="Wollam A."/>
            <person name="Pepin K.H."/>
            <person name="Johnson M."/>
            <person name="Bhonagiri V."/>
            <person name="Nash W.E."/>
            <person name="Warren W."/>
            <person name="Chinwalla A."/>
            <person name="Mardis E.R."/>
            <person name="Wilson R.K."/>
        </authorList>
    </citation>
    <scope>NUCLEOTIDE SEQUENCE [LARGE SCALE GENOMIC DNA]</scope>
    <source>
        <strain evidence="2">ATCC 35185 / DSM 20758 / VPI D19B-28</strain>
    </source>
</reference>
<proteinExistence type="predicted"/>
<gene>
    <name evidence="1" type="ORF">SELSPUOL_00640</name>
</gene>
<name>C9LT61_SELS3</name>
<sequence>MKKIPLCFHHKAGEDGRQANVKIDFVVVRIDDGRRSIETATLDTGCWSFYCNR</sequence>
<comment type="caution">
    <text evidence="1">The sequence shown here is derived from an EMBL/GenBank/DDBJ whole genome shotgun (WGS) entry which is preliminary data.</text>
</comment>
<dbReference type="EMBL" id="ACKP02000012">
    <property type="protein sequence ID" value="EEX77906.1"/>
    <property type="molecule type" value="Genomic_DNA"/>
</dbReference>
<accession>C9LT61</accession>
<organism evidence="1 2">
    <name type="scientific">Selenomonas sputigena (strain ATCC 35185 / DSM 20758 / CCUG 44933 / VPI D19B-28)</name>
    <dbReference type="NCBI Taxonomy" id="546271"/>
    <lineage>
        <taxon>Bacteria</taxon>
        <taxon>Bacillati</taxon>
        <taxon>Bacillota</taxon>
        <taxon>Negativicutes</taxon>
        <taxon>Selenomonadales</taxon>
        <taxon>Selenomonadaceae</taxon>
        <taxon>Selenomonas</taxon>
    </lineage>
</organism>
<dbReference type="AlphaFoldDB" id="C9LT61"/>
<evidence type="ECO:0000313" key="1">
    <source>
        <dbReference type="EMBL" id="EEX77906.1"/>
    </source>
</evidence>
<dbReference type="Proteomes" id="UP000003505">
    <property type="component" value="Unassembled WGS sequence"/>
</dbReference>
<evidence type="ECO:0000313" key="2">
    <source>
        <dbReference type="Proteomes" id="UP000003505"/>
    </source>
</evidence>